<keyword evidence="1" id="KW-0067">ATP-binding</keyword>
<sequence>MDEILQEVNCFSAVLSTDAASKLIEHFRGNYLNIISSFANYLLLIRLILAIPSRDVAWKDTLAFLNEIENCSEDFGDVDEAISKWRAEAQAQLPKLTGNQRVNLIKDAGKVKARQVPRVKLPNSLTTPKKCPKPLPLKLTKSRRVRTAKNYDPYYENMESDLDSCYSDDTDFSNRLSTYVPRPLMSENDAKATLRRMCPRFLKLYRSIIKKFLLKAYRQKLQWRRDKIANARKASKECVKFIRQKAIVSQKLAKDYSCKLENNSLIH</sequence>
<dbReference type="GO" id="GO:0004386">
    <property type="term" value="F:helicase activity"/>
    <property type="evidence" value="ECO:0007669"/>
    <property type="project" value="UniProtKB-KW"/>
</dbReference>
<reference evidence="1 2" key="1">
    <citation type="submission" date="2024-11" db="EMBL/GenBank/DDBJ databases">
        <title>Adaptive evolution of stress response genes in parasites aligns with host niche diversity.</title>
        <authorList>
            <person name="Hahn C."/>
            <person name="Resl P."/>
        </authorList>
    </citation>
    <scope>NUCLEOTIDE SEQUENCE [LARGE SCALE GENOMIC DNA]</scope>
    <source>
        <strain evidence="1">EGGRZ-B1_66</strain>
        <tissue evidence="1">Body</tissue>
    </source>
</reference>
<keyword evidence="2" id="KW-1185">Reference proteome</keyword>
<comment type="caution">
    <text evidence="1">The sequence shown here is derived from an EMBL/GenBank/DDBJ whole genome shotgun (WGS) entry which is preliminary data.</text>
</comment>
<evidence type="ECO:0000313" key="2">
    <source>
        <dbReference type="Proteomes" id="UP001626550"/>
    </source>
</evidence>
<evidence type="ECO:0000313" key="1">
    <source>
        <dbReference type="EMBL" id="KAL3313019.1"/>
    </source>
</evidence>
<keyword evidence="1" id="KW-0347">Helicase</keyword>
<accession>A0ABD2Q046</accession>
<organism evidence="1 2">
    <name type="scientific">Cichlidogyrus casuarinus</name>
    <dbReference type="NCBI Taxonomy" id="1844966"/>
    <lineage>
        <taxon>Eukaryota</taxon>
        <taxon>Metazoa</taxon>
        <taxon>Spiralia</taxon>
        <taxon>Lophotrochozoa</taxon>
        <taxon>Platyhelminthes</taxon>
        <taxon>Monogenea</taxon>
        <taxon>Monopisthocotylea</taxon>
        <taxon>Dactylogyridea</taxon>
        <taxon>Ancyrocephalidae</taxon>
        <taxon>Cichlidogyrus</taxon>
    </lineage>
</organism>
<dbReference type="EMBL" id="JBJKFK010001464">
    <property type="protein sequence ID" value="KAL3313019.1"/>
    <property type="molecule type" value="Genomic_DNA"/>
</dbReference>
<keyword evidence="1" id="KW-0547">Nucleotide-binding</keyword>
<dbReference type="Proteomes" id="UP001626550">
    <property type="component" value="Unassembled WGS sequence"/>
</dbReference>
<name>A0ABD2Q046_9PLAT</name>
<keyword evidence="1" id="KW-0378">Hydrolase</keyword>
<proteinExistence type="predicted"/>
<protein>
    <submittedName>
        <fullName evidence="1">DNA helicase ino80</fullName>
    </submittedName>
</protein>
<gene>
    <name evidence="1" type="primary">INO80_1</name>
    <name evidence="1" type="ORF">Ciccas_008384</name>
</gene>
<dbReference type="AlphaFoldDB" id="A0ABD2Q046"/>